<evidence type="ECO:0000313" key="2">
    <source>
        <dbReference type="Proteomes" id="UP000541154"/>
    </source>
</evidence>
<dbReference type="EMBL" id="SPNV01000010">
    <property type="protein sequence ID" value="KAF5866280.1"/>
    <property type="molecule type" value="Genomic_DNA"/>
</dbReference>
<keyword evidence="2" id="KW-1185">Reference proteome</keyword>
<accession>A0A8H6ECN7</accession>
<reference evidence="1 2" key="1">
    <citation type="submission" date="2019-04" db="EMBL/GenBank/DDBJ databases">
        <title>Aspergillus burnettii sp. nov., novel species from soil in southeast Queensland.</title>
        <authorList>
            <person name="Gilchrist C.L.M."/>
            <person name="Pitt J.I."/>
            <person name="Lange L."/>
            <person name="Lacey H.J."/>
            <person name="Vuong D."/>
            <person name="Midgley D.J."/>
            <person name="Greenfield P."/>
            <person name="Bradbury M."/>
            <person name="Lacey E."/>
            <person name="Busk P.K."/>
            <person name="Pilgaard B."/>
            <person name="Chooi Y.H."/>
            <person name="Piggott A.M."/>
        </authorList>
    </citation>
    <scope>NUCLEOTIDE SEQUENCE [LARGE SCALE GENOMIC DNA]</scope>
    <source>
        <strain evidence="1 2">FRR 5400</strain>
    </source>
</reference>
<name>A0A5N6GB63_PETAA</name>
<comment type="caution">
    <text evidence="1">The sequence shown here is derived from an EMBL/GenBank/DDBJ whole genome shotgun (WGS) entry which is preliminary data.</text>
</comment>
<organism evidence="1 2">
    <name type="scientific">Petromyces alliaceus</name>
    <name type="common">Aspergillus alliaceus</name>
    <dbReference type="NCBI Taxonomy" id="209559"/>
    <lineage>
        <taxon>Eukaryota</taxon>
        <taxon>Fungi</taxon>
        <taxon>Dikarya</taxon>
        <taxon>Ascomycota</taxon>
        <taxon>Pezizomycotina</taxon>
        <taxon>Eurotiomycetes</taxon>
        <taxon>Eurotiomycetidae</taxon>
        <taxon>Eurotiales</taxon>
        <taxon>Aspergillaceae</taxon>
        <taxon>Aspergillus</taxon>
        <taxon>Aspergillus subgen. Circumdati</taxon>
    </lineage>
</organism>
<dbReference type="Proteomes" id="UP000541154">
    <property type="component" value="Unassembled WGS sequence"/>
</dbReference>
<evidence type="ECO:0000313" key="1">
    <source>
        <dbReference type="EMBL" id="KAF5866280.1"/>
    </source>
</evidence>
<accession>A0A5N6GB63</accession>
<protein>
    <submittedName>
        <fullName evidence="1">Uncharacterized protein</fullName>
    </submittedName>
</protein>
<sequence length="114" mass="12540">MILCFALTQFHGSHLDPIESGVLHRRDEILEDLDIAKCLWENDADRSIVARRAATAITSALKQDFDKSNSPTLIPSDEVEDAPLRERSATIGHPTGLMPGPYSATLVIMMPGRI</sequence>
<dbReference type="AlphaFoldDB" id="A0A5N6GB63"/>
<proteinExistence type="predicted"/>
<gene>
    <name evidence="1" type="ORF">ETB97_000244</name>
</gene>